<protein>
    <submittedName>
        <fullName evidence="1">Uncharacterized protein</fullName>
    </submittedName>
</protein>
<dbReference type="RefSeq" id="WP_032072963.1">
    <property type="nucleotide sequence ID" value="NC_025196.1"/>
</dbReference>
<organism evidence="1">
    <name type="scientific">Streptococcus thermophilus</name>
    <dbReference type="NCBI Taxonomy" id="1308"/>
    <lineage>
        <taxon>Bacteria</taxon>
        <taxon>Bacillati</taxon>
        <taxon>Bacillota</taxon>
        <taxon>Bacilli</taxon>
        <taxon>Lactobacillales</taxon>
        <taxon>Streptococcaceae</taxon>
        <taxon>Streptococcus</taxon>
    </lineage>
</organism>
<dbReference type="EMBL" id="AJ242478">
    <property type="protein sequence ID" value="CAB46554.2"/>
    <property type="molecule type" value="Genomic_DNA"/>
</dbReference>
<dbReference type="AlphaFoldDB" id="Q9X9M8"/>
<keyword evidence="1" id="KW-0614">Plasmid</keyword>
<proteinExistence type="predicted"/>
<evidence type="ECO:0000313" key="1">
    <source>
        <dbReference type="EMBL" id="CAB46554.2"/>
    </source>
</evidence>
<geneLocation type="plasmid" evidence="1">
    <name>pER1-2</name>
</geneLocation>
<reference evidence="1" key="1">
    <citation type="journal article" date="2003" name="Plasmid">
        <title>Sequence analysis and characterization of plasmids from Streptococcus thermophilus.</title>
        <authorList>
            <person name="Geis A."/>
            <person name="El Demerdash H.A.M."/>
            <person name="Heller K.J."/>
        </authorList>
    </citation>
    <scope>NUCLEOTIDE SEQUENCE [LARGE SCALE GENOMIC DNA]</scope>
    <source>
        <strain evidence="1">ER1</strain>
        <plasmid evidence="1">pER1-2</plasmid>
    </source>
</reference>
<name>Q9X9M8_STRTR</name>
<accession>Q9X9M8</accession>
<sequence>MLEEQTNGLSQLRKLQALQAQKKAQAKTSSMVKLENIVGVYLGTEPTEHFPKILDSNGNKVQEEKNGRKVDKRSETSDGWTYTFAEFATCKTIKIVLPQRVNVQLMGAYKLGGLGYDIKSGNMYFIEKDTTIQITRFEHDIYVIAKIEISGLLELGSSR</sequence>